<feature type="binding site" evidence="8">
    <location>
        <position position="147"/>
    </location>
    <ligand>
        <name>FAD</name>
        <dbReference type="ChEBI" id="CHEBI:57692"/>
    </ligand>
</feature>
<comment type="subcellular location">
    <subcellularLocation>
        <location evidence="2">Membrane</location>
    </subcellularLocation>
</comment>
<dbReference type="STRING" id="196109.A0A136J7X2"/>
<evidence type="ECO:0000256" key="3">
    <source>
        <dbReference type="ARBA" id="ARBA00006105"/>
    </source>
</evidence>
<keyword evidence="6" id="KW-0560">Oxidoreductase</keyword>
<evidence type="ECO:0000256" key="9">
    <source>
        <dbReference type="SAM" id="MobiDB-lite"/>
    </source>
</evidence>
<dbReference type="CDD" id="cd06183">
    <property type="entry name" value="cyt_b5_reduct_like"/>
    <property type="match status" value="1"/>
</dbReference>
<dbReference type="Gene3D" id="2.40.30.10">
    <property type="entry name" value="Translation factors"/>
    <property type="match status" value="1"/>
</dbReference>
<accession>A0A136J7X2</accession>
<dbReference type="PANTHER" id="PTHR19370:SF189">
    <property type="entry name" value="CYTOCHROME C MITOCHONDRIAL IMPORT FACTOR CYC2"/>
    <property type="match status" value="1"/>
</dbReference>
<keyword evidence="5 8" id="KW-0274">FAD</keyword>
<dbReference type="PANTHER" id="PTHR19370">
    <property type="entry name" value="NADH-CYTOCHROME B5 REDUCTASE"/>
    <property type="match status" value="1"/>
</dbReference>
<dbReference type="EMBL" id="KQ964248">
    <property type="protein sequence ID" value="KXJ93270.1"/>
    <property type="molecule type" value="Genomic_DNA"/>
</dbReference>
<comment type="cofactor">
    <cofactor evidence="1 8">
        <name>FAD</name>
        <dbReference type="ChEBI" id="CHEBI:57692"/>
    </cofactor>
</comment>
<feature type="binding site" evidence="8">
    <location>
        <position position="178"/>
    </location>
    <ligand>
        <name>FAD</name>
        <dbReference type="ChEBI" id="CHEBI:57692"/>
    </ligand>
</feature>
<comment type="similarity">
    <text evidence="3">Belongs to the flavoprotein pyridine nucleotide cytochrome reductase family.</text>
</comment>
<organism evidence="11 12">
    <name type="scientific">Microdochium bolleyi</name>
    <dbReference type="NCBI Taxonomy" id="196109"/>
    <lineage>
        <taxon>Eukaryota</taxon>
        <taxon>Fungi</taxon>
        <taxon>Dikarya</taxon>
        <taxon>Ascomycota</taxon>
        <taxon>Pezizomycotina</taxon>
        <taxon>Sordariomycetes</taxon>
        <taxon>Xylariomycetidae</taxon>
        <taxon>Xylariales</taxon>
        <taxon>Microdochiaceae</taxon>
        <taxon>Microdochium</taxon>
    </lineage>
</organism>
<dbReference type="InterPro" id="IPR039261">
    <property type="entry name" value="FNR_nucleotide-bd"/>
</dbReference>
<dbReference type="AlphaFoldDB" id="A0A136J7X2"/>
<evidence type="ECO:0000256" key="2">
    <source>
        <dbReference type="ARBA" id="ARBA00004370"/>
    </source>
</evidence>
<dbReference type="GO" id="GO:0016020">
    <property type="term" value="C:membrane"/>
    <property type="evidence" value="ECO:0007669"/>
    <property type="project" value="UniProtKB-SubCell"/>
</dbReference>
<dbReference type="Proteomes" id="UP000070501">
    <property type="component" value="Unassembled WGS sequence"/>
</dbReference>
<name>A0A136J7X2_9PEZI</name>
<evidence type="ECO:0000256" key="5">
    <source>
        <dbReference type="ARBA" id="ARBA00022827"/>
    </source>
</evidence>
<feature type="binding site" evidence="8">
    <location>
        <position position="149"/>
    </location>
    <ligand>
        <name>FAD</name>
        <dbReference type="ChEBI" id="CHEBI:57692"/>
    </ligand>
</feature>
<feature type="region of interest" description="Disordered" evidence="9">
    <location>
        <begin position="25"/>
        <end position="54"/>
    </location>
</feature>
<feature type="compositionally biased region" description="Polar residues" evidence="9">
    <location>
        <begin position="296"/>
        <end position="305"/>
    </location>
</feature>
<evidence type="ECO:0000313" key="11">
    <source>
        <dbReference type="EMBL" id="KXJ93270.1"/>
    </source>
</evidence>
<sequence>MVTAASHPCHTQPRASRRISISARLRTSDPATARIQGSAPGTGSRNPGKAPKSGKRGLVAAVLVAGAAGWAWLFLDSGSSSGSEIYPTKFTPFTVTSREQVSPTAFILTVRNDQPGQSSINPSSVKAAWQHGLWSVEIKQPQLQIARHYTPLPPAEDKTGDSADELRFLVRRMDTGEMSNYLSRRAVGDQIWLRGPHLSFDMVRRLGAAQQVVFLAGGTGIAPALQAAHRLLDNSNNNFTDGLPTVSILWANRQGADALGREGTSPGLTSGSGSSWSSWWHGSKAATPRTIDDTSAPAQTSASLDKPSLSAQINDMKRRYGSRFEIQYFVDDEKSFITQDSVIRVLPEGSLPTTATMMTAAEDSARCTWHSPTLLERMSGDNDVDRARDPVQSACTCSNSNSSSSCKGRGAGKNLFFVSGPDGFIRAYAGSKWWHSGLEMQGTLRGVVDGMMRSGAMRKDEWLVLKL</sequence>
<dbReference type="InterPro" id="IPR001834">
    <property type="entry name" value="CBR-like"/>
</dbReference>
<dbReference type="SUPFAM" id="SSF52343">
    <property type="entry name" value="Ferredoxin reductase-like, C-terminal NADP-linked domain"/>
    <property type="match status" value="1"/>
</dbReference>
<dbReference type="SUPFAM" id="SSF63380">
    <property type="entry name" value="Riboflavin synthase domain-like"/>
    <property type="match status" value="1"/>
</dbReference>
<evidence type="ECO:0000256" key="7">
    <source>
        <dbReference type="ARBA" id="ARBA00023136"/>
    </source>
</evidence>
<dbReference type="InterPro" id="IPR017938">
    <property type="entry name" value="Riboflavin_synthase-like_b-brl"/>
</dbReference>
<evidence type="ECO:0000256" key="6">
    <source>
        <dbReference type="ARBA" id="ARBA00023002"/>
    </source>
</evidence>
<dbReference type="GO" id="GO:0005739">
    <property type="term" value="C:mitochondrion"/>
    <property type="evidence" value="ECO:0007669"/>
    <property type="project" value="TreeGrafter"/>
</dbReference>
<feature type="domain" description="FAD-binding FR-type" evidence="10">
    <location>
        <begin position="88"/>
        <end position="203"/>
    </location>
</feature>
<feature type="binding site" evidence="8">
    <location>
        <position position="179"/>
    </location>
    <ligand>
        <name>FAD</name>
        <dbReference type="ChEBI" id="CHEBI:57692"/>
    </ligand>
</feature>
<evidence type="ECO:0000256" key="8">
    <source>
        <dbReference type="PIRSR" id="PIRSR601834-1"/>
    </source>
</evidence>
<evidence type="ECO:0000256" key="1">
    <source>
        <dbReference type="ARBA" id="ARBA00001974"/>
    </source>
</evidence>
<dbReference type="InParanoid" id="A0A136J7X2"/>
<dbReference type="PROSITE" id="PS51384">
    <property type="entry name" value="FAD_FR"/>
    <property type="match status" value="1"/>
</dbReference>
<feature type="region of interest" description="Disordered" evidence="9">
    <location>
        <begin position="260"/>
        <end position="305"/>
    </location>
</feature>
<dbReference type="OrthoDB" id="10253744at2759"/>
<keyword evidence="12" id="KW-1185">Reference proteome</keyword>
<feature type="compositionally biased region" description="Low complexity" evidence="9">
    <location>
        <begin position="271"/>
        <end position="283"/>
    </location>
</feature>
<proteinExistence type="inferred from homology"/>
<dbReference type="Gene3D" id="3.40.50.80">
    <property type="entry name" value="Nucleotide-binding domain of ferredoxin-NADP reductase (FNR) module"/>
    <property type="match status" value="1"/>
</dbReference>
<dbReference type="InterPro" id="IPR017927">
    <property type="entry name" value="FAD-bd_FR_type"/>
</dbReference>
<dbReference type="Pfam" id="PF00970">
    <property type="entry name" value="FAD_binding_6"/>
    <property type="match status" value="1"/>
</dbReference>
<gene>
    <name evidence="11" type="ORF">Micbo1qcDRAFT_203369</name>
</gene>
<evidence type="ECO:0000256" key="4">
    <source>
        <dbReference type="ARBA" id="ARBA00022630"/>
    </source>
</evidence>
<keyword evidence="7" id="KW-0472">Membrane</keyword>
<dbReference type="InterPro" id="IPR008333">
    <property type="entry name" value="Cbr1-like_FAD-bd_dom"/>
</dbReference>
<reference evidence="12" key="1">
    <citation type="submission" date="2016-02" db="EMBL/GenBank/DDBJ databases">
        <title>Draft genome sequence of Microdochium bolleyi, a fungal endophyte of beachgrass.</title>
        <authorList>
            <consortium name="DOE Joint Genome Institute"/>
            <person name="David A.S."/>
            <person name="May G."/>
            <person name="Haridas S."/>
            <person name="Lim J."/>
            <person name="Wang M."/>
            <person name="Labutti K."/>
            <person name="Lipzen A."/>
            <person name="Barry K."/>
            <person name="Grigoriev I.V."/>
        </authorList>
    </citation>
    <scope>NUCLEOTIDE SEQUENCE [LARGE SCALE GENOMIC DNA]</scope>
    <source>
        <strain evidence="12">J235TASD1</strain>
    </source>
</reference>
<keyword evidence="4 8" id="KW-0285">Flavoprotein</keyword>
<dbReference type="GO" id="GO:0016491">
    <property type="term" value="F:oxidoreductase activity"/>
    <property type="evidence" value="ECO:0007669"/>
    <property type="project" value="UniProtKB-KW"/>
</dbReference>
<protein>
    <recommendedName>
        <fullName evidence="10">FAD-binding FR-type domain-containing protein</fullName>
    </recommendedName>
</protein>
<feature type="binding site" evidence="8">
    <location>
        <position position="169"/>
    </location>
    <ligand>
        <name>FAD</name>
        <dbReference type="ChEBI" id="CHEBI:57692"/>
    </ligand>
</feature>
<evidence type="ECO:0000313" key="12">
    <source>
        <dbReference type="Proteomes" id="UP000070501"/>
    </source>
</evidence>
<evidence type="ECO:0000259" key="10">
    <source>
        <dbReference type="PROSITE" id="PS51384"/>
    </source>
</evidence>